<dbReference type="Pfam" id="PF00248">
    <property type="entry name" value="Aldo_ket_red"/>
    <property type="match status" value="1"/>
</dbReference>
<dbReference type="EMBL" id="JANIDW010000002">
    <property type="protein sequence ID" value="MCX5614552.1"/>
    <property type="molecule type" value="Genomic_DNA"/>
</dbReference>
<protein>
    <submittedName>
        <fullName evidence="2">Aldo/keto reductase</fullName>
    </submittedName>
</protein>
<dbReference type="Proteomes" id="UP001165648">
    <property type="component" value="Unassembled WGS sequence"/>
</dbReference>
<accession>A0ABT3W9T2</accession>
<dbReference type="InterPro" id="IPR020471">
    <property type="entry name" value="AKR"/>
</dbReference>
<dbReference type="InterPro" id="IPR023210">
    <property type="entry name" value="NADP_OxRdtase_dom"/>
</dbReference>
<reference evidence="2 3" key="1">
    <citation type="submission" date="2022-07" db="EMBL/GenBank/DDBJ databases">
        <title>Bombella genomes.</title>
        <authorList>
            <person name="Harer L."/>
            <person name="Styblova S."/>
            <person name="Ehrmann M."/>
        </authorList>
    </citation>
    <scope>NUCLEOTIDE SEQUENCE [LARGE SCALE GENOMIC DNA]</scope>
    <source>
        <strain evidence="2 3">TMW 2.2558</strain>
    </source>
</reference>
<dbReference type="InterPro" id="IPR036812">
    <property type="entry name" value="NAD(P)_OxRdtase_dom_sf"/>
</dbReference>
<dbReference type="PRINTS" id="PR00069">
    <property type="entry name" value="ALDKETRDTASE"/>
</dbReference>
<comment type="caution">
    <text evidence="2">The sequence shown here is derived from an EMBL/GenBank/DDBJ whole genome shotgun (WGS) entry which is preliminary data.</text>
</comment>
<organism evidence="2 3">
    <name type="scientific">Bombella saccharophila</name>
    <dbReference type="NCBI Taxonomy" id="2967338"/>
    <lineage>
        <taxon>Bacteria</taxon>
        <taxon>Pseudomonadati</taxon>
        <taxon>Pseudomonadota</taxon>
        <taxon>Alphaproteobacteria</taxon>
        <taxon>Acetobacterales</taxon>
        <taxon>Acetobacteraceae</taxon>
        <taxon>Bombella</taxon>
    </lineage>
</organism>
<dbReference type="RefSeq" id="WP_266106656.1">
    <property type="nucleotide sequence ID" value="NZ_JANIDW010000002.1"/>
</dbReference>
<dbReference type="SUPFAM" id="SSF51430">
    <property type="entry name" value="NAD(P)-linked oxidoreductase"/>
    <property type="match status" value="1"/>
</dbReference>
<name>A0ABT3W9T2_9PROT</name>
<dbReference type="PANTHER" id="PTHR43638:SF3">
    <property type="entry name" value="ALDEHYDE REDUCTASE"/>
    <property type="match status" value="1"/>
</dbReference>
<keyword evidence="3" id="KW-1185">Reference proteome</keyword>
<dbReference type="Gene3D" id="3.20.20.100">
    <property type="entry name" value="NADP-dependent oxidoreductase domain"/>
    <property type="match status" value="1"/>
</dbReference>
<dbReference type="PIRSF" id="PIRSF000097">
    <property type="entry name" value="AKR"/>
    <property type="match status" value="1"/>
</dbReference>
<proteinExistence type="predicted"/>
<dbReference type="PANTHER" id="PTHR43638">
    <property type="entry name" value="OXIDOREDUCTASE, ALDO/KETO REDUCTASE FAMILY PROTEIN"/>
    <property type="match status" value="1"/>
</dbReference>
<evidence type="ECO:0000313" key="3">
    <source>
        <dbReference type="Proteomes" id="UP001165648"/>
    </source>
</evidence>
<evidence type="ECO:0000313" key="2">
    <source>
        <dbReference type="EMBL" id="MCX5614552.1"/>
    </source>
</evidence>
<feature type="domain" description="NADP-dependent oxidoreductase" evidence="1">
    <location>
        <begin position="19"/>
        <end position="271"/>
    </location>
</feature>
<sequence length="285" mass="31415">MTTPSAPTITLNGTSLPALGMGTWRMGDNPAHRADEIRSLQMGLEAGLNIIDTAEMYGQGRAEAVIGEAINGRRDKAFLISKVLPSHASYKGTQEACERSLRHLNTDYLDLYLLHWPSAIPFEETHRAFETLKKRGLIGGWGVSNFDTEDMKTLLAHKFRPAVNQILYSLDYRGTEYDLLPHDETAHIVSMAYCPIGQGGALLKHPLLHEIAQQHETTHGPATPAQIALAWVLRRQNMIAIPKAGTPHHQALNLAAQEIILTHADLQALDAAFPPPHRKMPLAVI</sequence>
<evidence type="ECO:0000259" key="1">
    <source>
        <dbReference type="Pfam" id="PF00248"/>
    </source>
</evidence>
<gene>
    <name evidence="2" type="ORF">NQF64_04755</name>
</gene>